<protein>
    <recommendedName>
        <fullName evidence="3">Hexosyltransferase</fullName>
        <ecNumber evidence="3">2.4.1.-</ecNumber>
    </recommendedName>
</protein>
<dbReference type="Proteomes" id="UP000541444">
    <property type="component" value="Unassembled WGS sequence"/>
</dbReference>
<dbReference type="InterPro" id="IPR002495">
    <property type="entry name" value="Glyco_trans_8"/>
</dbReference>
<dbReference type="CDD" id="cd02537">
    <property type="entry name" value="GT8_Glycogenin"/>
    <property type="match status" value="1"/>
</dbReference>
<comment type="similarity">
    <text evidence="3">Belongs to the glycosyltransferase 8 family.</text>
</comment>
<dbReference type="Pfam" id="PF01501">
    <property type="entry name" value="Glyco_transf_8"/>
    <property type="match status" value="1"/>
</dbReference>
<sequence>MASSMIKNMKFSLFVISPLVAILLISATSRLKDNMINISFSAKTFLGFGQIKNTPASNFLLKEFERRKIKIALVNTHEEDEVEWKVHGKTSVIHFDQVPKDRRWEDYFPEWIDEDETLSTPTCKDIPMPIYDKYDEFGVVISRVPCGDNVVDQREGVRDVSRLQVNLVVANLVVNKIRGEDHDPRQVYVVFLGPCEPMWEIFRCEDLVLHKKDFRIYKPDLRRLKQKVLMPTGTCQLALPFEKQGEEQINYNFSKLEDPMDHPRQAYVTVLHSSETYVCGAITLAQSIIQTNTTKDLVLLADKSITEKSRRALQTAGWKIKNIDRIRSPYAKRGAYNEWNYSKLRIWQLSEYDKIIFIDSDVIILKNIDKFFVFPQLSAVGNDKMLFNSGLMSIEPSNCVFKSLMKKRRTLFSYNGGDQGFLNEAFTWWHRLPKRLNRLKFFSPGSNTEHKLPETLLAIHYVGLKPWTCHRDYDCNWDMPDHHYYASNSAHAKWWEAHDTMPKRLQRFCGLSQVSTMLK</sequence>
<dbReference type="PANTHER" id="PTHR11183">
    <property type="entry name" value="GLYCOGENIN SUBFAMILY MEMBER"/>
    <property type="match status" value="1"/>
</dbReference>
<organism evidence="4 5">
    <name type="scientific">Kingdonia uniflora</name>
    <dbReference type="NCBI Taxonomy" id="39325"/>
    <lineage>
        <taxon>Eukaryota</taxon>
        <taxon>Viridiplantae</taxon>
        <taxon>Streptophyta</taxon>
        <taxon>Embryophyta</taxon>
        <taxon>Tracheophyta</taxon>
        <taxon>Spermatophyta</taxon>
        <taxon>Magnoliopsida</taxon>
        <taxon>Ranunculales</taxon>
        <taxon>Circaeasteraceae</taxon>
        <taxon>Kingdonia</taxon>
    </lineage>
</organism>
<dbReference type="SUPFAM" id="SSF53448">
    <property type="entry name" value="Nucleotide-diphospho-sugar transferases"/>
    <property type="match status" value="1"/>
</dbReference>
<evidence type="ECO:0000313" key="5">
    <source>
        <dbReference type="Proteomes" id="UP000541444"/>
    </source>
</evidence>
<proteinExistence type="inferred from homology"/>
<comment type="caution">
    <text evidence="4">The sequence shown here is derived from an EMBL/GenBank/DDBJ whole genome shotgun (WGS) entry which is preliminary data.</text>
</comment>
<accession>A0A7J7MJ80</accession>
<keyword evidence="5" id="KW-1185">Reference proteome</keyword>
<gene>
    <name evidence="4" type="ORF">GIB67_032390</name>
</gene>
<dbReference type="AlphaFoldDB" id="A0A7J7MJ80"/>
<dbReference type="Gene3D" id="3.90.550.10">
    <property type="entry name" value="Spore Coat Polysaccharide Biosynthesis Protein SpsA, Chain A"/>
    <property type="match status" value="1"/>
</dbReference>
<dbReference type="InterPro" id="IPR029044">
    <property type="entry name" value="Nucleotide-diphossugar_trans"/>
</dbReference>
<keyword evidence="2" id="KW-0464">Manganese</keyword>
<name>A0A7J7MJ80_9MAGN</name>
<evidence type="ECO:0000256" key="1">
    <source>
        <dbReference type="ARBA" id="ARBA00022676"/>
    </source>
</evidence>
<evidence type="ECO:0000256" key="3">
    <source>
        <dbReference type="RuleBase" id="RU362027"/>
    </source>
</evidence>
<evidence type="ECO:0000256" key="2">
    <source>
        <dbReference type="ARBA" id="ARBA00023211"/>
    </source>
</evidence>
<reference evidence="4 5" key="1">
    <citation type="journal article" date="2020" name="IScience">
        <title>Genome Sequencing of the Endangered Kingdonia uniflora (Circaeasteraceae, Ranunculales) Reveals Potential Mechanisms of Evolutionary Specialization.</title>
        <authorList>
            <person name="Sun Y."/>
            <person name="Deng T."/>
            <person name="Zhang A."/>
            <person name="Moore M.J."/>
            <person name="Landis J.B."/>
            <person name="Lin N."/>
            <person name="Zhang H."/>
            <person name="Zhang X."/>
            <person name="Huang J."/>
            <person name="Zhang X."/>
            <person name="Sun H."/>
            <person name="Wang H."/>
        </authorList>
    </citation>
    <scope>NUCLEOTIDE SEQUENCE [LARGE SCALE GENOMIC DNA]</scope>
    <source>
        <strain evidence="4">TB1705</strain>
        <tissue evidence="4">Leaf</tissue>
    </source>
</reference>
<keyword evidence="1" id="KW-0808">Transferase</keyword>
<evidence type="ECO:0000313" key="4">
    <source>
        <dbReference type="EMBL" id="KAF6154778.1"/>
    </source>
</evidence>
<dbReference type="OrthoDB" id="2014201at2759"/>
<keyword evidence="1" id="KW-0328">Glycosyltransferase</keyword>
<dbReference type="InterPro" id="IPR050587">
    <property type="entry name" value="GNT1/Glycosyltrans_8"/>
</dbReference>
<dbReference type="GO" id="GO:0016757">
    <property type="term" value="F:glycosyltransferase activity"/>
    <property type="evidence" value="ECO:0007669"/>
    <property type="project" value="UniProtKB-KW"/>
</dbReference>
<dbReference type="EC" id="2.4.1.-" evidence="3"/>
<dbReference type="EMBL" id="JACGCM010001456">
    <property type="protein sequence ID" value="KAF6154778.1"/>
    <property type="molecule type" value="Genomic_DNA"/>
</dbReference>